<evidence type="ECO:0000313" key="2">
    <source>
        <dbReference type="Proteomes" id="UP000789860"/>
    </source>
</evidence>
<evidence type="ECO:0000313" key="1">
    <source>
        <dbReference type="EMBL" id="CAG8616371.1"/>
    </source>
</evidence>
<comment type="caution">
    <text evidence="1">The sequence shown here is derived from an EMBL/GenBank/DDBJ whole genome shotgun (WGS) entry which is preliminary data.</text>
</comment>
<protein>
    <submittedName>
        <fullName evidence="1">10276_t:CDS:1</fullName>
    </submittedName>
</protein>
<keyword evidence="2" id="KW-1185">Reference proteome</keyword>
<dbReference type="EMBL" id="CAJVPM010016826">
    <property type="protein sequence ID" value="CAG8616371.1"/>
    <property type="molecule type" value="Genomic_DNA"/>
</dbReference>
<gene>
    <name evidence="1" type="ORF">SCALOS_LOCUS7487</name>
</gene>
<sequence length="200" mass="22835">MARNAQVSSSKQPKRKLATTKKLPRRSNLSSSGKRRSKPGDPVAPAKPRRYRPGTVALREIRQYQKSTNLLLRKLPFSRVVREIAIELMEPDATVGYRWQSSAILALQEDSQECGRIYKTSSSTSNLIRYLSAEYGVTKSDQNSKKAQKSTLLHNEKQQKELQELLVNWLITNSYPLIIIQDKAFCRFVNKLDLAFLIPD</sequence>
<accession>A0ACA9MWG8</accession>
<name>A0ACA9MWG8_9GLOM</name>
<organism evidence="1 2">
    <name type="scientific">Scutellospora calospora</name>
    <dbReference type="NCBI Taxonomy" id="85575"/>
    <lineage>
        <taxon>Eukaryota</taxon>
        <taxon>Fungi</taxon>
        <taxon>Fungi incertae sedis</taxon>
        <taxon>Mucoromycota</taxon>
        <taxon>Glomeromycotina</taxon>
        <taxon>Glomeromycetes</taxon>
        <taxon>Diversisporales</taxon>
        <taxon>Gigasporaceae</taxon>
        <taxon>Scutellospora</taxon>
    </lineage>
</organism>
<feature type="non-terminal residue" evidence="1">
    <location>
        <position position="200"/>
    </location>
</feature>
<dbReference type="Proteomes" id="UP000789860">
    <property type="component" value="Unassembled WGS sequence"/>
</dbReference>
<reference evidence="1" key="1">
    <citation type="submission" date="2021-06" db="EMBL/GenBank/DDBJ databases">
        <authorList>
            <person name="Kallberg Y."/>
            <person name="Tangrot J."/>
            <person name="Rosling A."/>
        </authorList>
    </citation>
    <scope>NUCLEOTIDE SEQUENCE</scope>
    <source>
        <strain evidence="1">AU212A</strain>
    </source>
</reference>
<proteinExistence type="predicted"/>